<protein>
    <submittedName>
        <fullName evidence="2">Uncharacterized protein</fullName>
    </submittedName>
</protein>
<evidence type="ECO:0000256" key="1">
    <source>
        <dbReference type="SAM" id="Phobius"/>
    </source>
</evidence>
<accession>J7RUM0</accession>
<sequence length="36" mass="3889">MTEGKTGWAGVVLAHVLLAMPVIALVLKVLGYFPHR</sequence>
<name>J7RUM0_9CAUD</name>
<proteinExistence type="predicted"/>
<dbReference type="EMBL" id="HE611333">
    <property type="protein sequence ID" value="CCL97934.1"/>
    <property type="molecule type" value="Genomic_DNA"/>
</dbReference>
<gene>
    <name evidence="2" type="ORF">tf_03</name>
</gene>
<dbReference type="Proteomes" id="UP000002867">
    <property type="component" value="Segment"/>
</dbReference>
<keyword evidence="1" id="KW-0812">Transmembrane</keyword>
<keyword evidence="1" id="KW-0472">Membrane</keyword>
<keyword evidence="1" id="KW-1133">Transmembrane helix</keyword>
<feature type="transmembrane region" description="Helical" evidence="1">
    <location>
        <begin position="12"/>
        <end position="33"/>
    </location>
</feature>
<organism evidence="2 3">
    <name type="scientific">Pseudomonas phage tf</name>
    <dbReference type="NCBI Taxonomy" id="1114179"/>
    <lineage>
        <taxon>Viruses</taxon>
        <taxon>Duplodnaviria</taxon>
        <taxon>Heunggongvirae</taxon>
        <taxon>Uroviricota</taxon>
        <taxon>Caudoviricetes</taxon>
        <taxon>Krylovvirus</taxon>
        <taxon>Krylovvirus tf</taxon>
    </lineage>
</organism>
<evidence type="ECO:0000313" key="3">
    <source>
        <dbReference type="Proteomes" id="UP000002867"/>
    </source>
</evidence>
<keyword evidence="3" id="KW-1185">Reference proteome</keyword>
<dbReference type="GeneID" id="13538742"/>
<evidence type="ECO:0000313" key="2">
    <source>
        <dbReference type="EMBL" id="CCL97934.1"/>
    </source>
</evidence>
<dbReference type="RefSeq" id="YP_006659976.1">
    <property type="nucleotide sequence ID" value="NC_017971.2"/>
</dbReference>
<dbReference type="KEGG" id="vg:13538742"/>
<reference evidence="2 3" key="1">
    <citation type="journal article" date="2012" name="PLoS ONE">
        <title>Genomic Analysis of Pseudomonas putida Phage tf with Localized Single-Strand DNA Interruptions.</title>
        <authorList>
            <person name="Glukhov A.S."/>
            <person name="Krutilina A.I."/>
            <person name="Shlyapnikov M.G."/>
            <person name="Severinov K."/>
            <person name="Lavysh D."/>
            <person name="Kochetkov V.V."/>
            <person name="McGrath J.W."/>
            <person name="de Leeuwe C."/>
            <person name="Shaburova O.V."/>
            <person name="Krylov V.N."/>
            <person name="Akulenko N.V."/>
            <person name="Kulakov L.A."/>
        </authorList>
    </citation>
    <scope>NUCLEOTIDE SEQUENCE [LARGE SCALE GENOMIC DNA]</scope>
</reference>